<sequence>MSAPYALLDKSQTRSLNLNQIEVKGGDSYSQEFFQTTFQPLLHTKDVTFQRLVSSIDECTANLERSGLFSNINVTIDTDVSVISAAKAAKPFEEPIPVKAVFHVDEVSIKAISPNMTVTNDNLRLGLWYMNNNINGNGEQLSAAGFASAYTDSKFANLMLTTPLQKRPETSSLFMVNALSEASTSVQSTQQSGLMGFKSKHSDYFSSFFGLSLSARSFVNTTEEIPDAIRKDMGTSSKTSMFLNGEYNSVAYDATFPATGLSVSMHNCIDNCIDSAAQLNYKTLKTELGLNYYKSFPCHNFATFQLHGNVGNLTTMNQANQSLVHFHDKFAASDLHGLGSDLVSERKDTVYGSSIATVGSSLSCKLPYLFKLDTPVRFSVFGNVNKLGDALSHTSVSAESLKSVASLQALNENFLVNYGLGLKYQNGAANFDISYVMSNQKYASTFRPGLQFNFSLVGVY</sequence>
<dbReference type="AlphaFoldDB" id="A0A1E3QHS2"/>
<dbReference type="OrthoDB" id="1724197at2759"/>
<keyword evidence="2" id="KW-1185">Reference proteome</keyword>
<accession>A0A1E3QHS2</accession>
<evidence type="ECO:0000313" key="2">
    <source>
        <dbReference type="Proteomes" id="UP000094336"/>
    </source>
</evidence>
<dbReference type="Gene3D" id="2.40.160.50">
    <property type="entry name" value="membrane protein fhac: a member of the omp85/tpsb transporter family"/>
    <property type="match status" value="1"/>
</dbReference>
<protein>
    <recommendedName>
        <fullName evidence="3">Bacterial surface antigen (D15) domain-containing protein</fullName>
    </recommendedName>
</protein>
<gene>
    <name evidence="1" type="ORF">BABINDRAFT_163742</name>
</gene>
<name>A0A1E3QHS2_9ASCO</name>
<dbReference type="GeneID" id="30147925"/>
<dbReference type="EMBL" id="KV454442">
    <property type="protein sequence ID" value="ODQ77241.1"/>
    <property type="molecule type" value="Genomic_DNA"/>
</dbReference>
<dbReference type="STRING" id="984486.A0A1E3QHS2"/>
<dbReference type="RefSeq" id="XP_018982569.1">
    <property type="nucleotide sequence ID" value="XM_019130072.1"/>
</dbReference>
<evidence type="ECO:0008006" key="3">
    <source>
        <dbReference type="Google" id="ProtNLM"/>
    </source>
</evidence>
<dbReference type="Proteomes" id="UP000094336">
    <property type="component" value="Unassembled WGS sequence"/>
</dbReference>
<organism evidence="1 2">
    <name type="scientific">Babjeviella inositovora NRRL Y-12698</name>
    <dbReference type="NCBI Taxonomy" id="984486"/>
    <lineage>
        <taxon>Eukaryota</taxon>
        <taxon>Fungi</taxon>
        <taxon>Dikarya</taxon>
        <taxon>Ascomycota</taxon>
        <taxon>Saccharomycotina</taxon>
        <taxon>Pichiomycetes</taxon>
        <taxon>Serinales incertae sedis</taxon>
        <taxon>Babjeviella</taxon>
    </lineage>
</organism>
<proteinExistence type="predicted"/>
<reference evidence="2" key="1">
    <citation type="submission" date="2016-05" db="EMBL/GenBank/DDBJ databases">
        <title>Comparative genomics of biotechnologically important yeasts.</title>
        <authorList>
            <consortium name="DOE Joint Genome Institute"/>
            <person name="Riley R."/>
            <person name="Haridas S."/>
            <person name="Wolfe K.H."/>
            <person name="Lopes M.R."/>
            <person name="Hittinger C.T."/>
            <person name="Goker M."/>
            <person name="Salamov A."/>
            <person name="Wisecaver J."/>
            <person name="Long T.M."/>
            <person name="Aerts A.L."/>
            <person name="Barry K."/>
            <person name="Choi C."/>
            <person name="Clum A."/>
            <person name="Coughlan A.Y."/>
            <person name="Deshpande S."/>
            <person name="Douglass A.P."/>
            <person name="Hanson S.J."/>
            <person name="Klenk H.-P."/>
            <person name="Labutti K."/>
            <person name="Lapidus A."/>
            <person name="Lindquist E."/>
            <person name="Lipzen A."/>
            <person name="Meier-Kolthoff J.P."/>
            <person name="Ohm R.A."/>
            <person name="Otillar R.P."/>
            <person name="Pangilinan J."/>
            <person name="Peng Y."/>
            <person name="Rokas A."/>
            <person name="Rosa C.A."/>
            <person name="Scheuner C."/>
            <person name="Sibirny A.A."/>
            <person name="Slot J.C."/>
            <person name="Stielow J.B."/>
            <person name="Sun H."/>
            <person name="Kurtzman C.P."/>
            <person name="Blackwell M."/>
            <person name="Grigoriev I.V."/>
            <person name="Jeffries T.W."/>
        </authorList>
    </citation>
    <scope>NUCLEOTIDE SEQUENCE [LARGE SCALE GENOMIC DNA]</scope>
    <source>
        <strain evidence="2">NRRL Y-12698</strain>
    </source>
</reference>
<evidence type="ECO:0000313" key="1">
    <source>
        <dbReference type="EMBL" id="ODQ77241.1"/>
    </source>
</evidence>